<dbReference type="Pfam" id="PF00685">
    <property type="entry name" value="Sulfotransfer_1"/>
    <property type="match status" value="1"/>
</dbReference>
<dbReference type="PANTHER" id="PTHR11783">
    <property type="entry name" value="SULFOTRANSFERASE SULT"/>
    <property type="match status" value="1"/>
</dbReference>
<dbReference type="eggNOG" id="KOG1584">
    <property type="taxonomic scope" value="Eukaryota"/>
</dbReference>
<dbReference type="SUPFAM" id="SSF52540">
    <property type="entry name" value="P-loop containing nucleoside triphosphate hydrolases"/>
    <property type="match status" value="1"/>
</dbReference>
<dbReference type="AlphaFoldDB" id="A0A0E0AFR4"/>
<evidence type="ECO:0000313" key="7">
    <source>
        <dbReference type="Proteomes" id="UP000026961"/>
    </source>
</evidence>
<dbReference type="HOGENOM" id="CLU_1716103_0_0_1"/>
<evidence type="ECO:0000256" key="1">
    <source>
        <dbReference type="ARBA" id="ARBA00005771"/>
    </source>
</evidence>
<accession>A0A0E0AFR4</accession>
<evidence type="ECO:0000256" key="4">
    <source>
        <dbReference type="SAM" id="MobiDB-lite"/>
    </source>
</evidence>
<organism evidence="6">
    <name type="scientific">Oryza glumipatula</name>
    <dbReference type="NCBI Taxonomy" id="40148"/>
    <lineage>
        <taxon>Eukaryota</taxon>
        <taxon>Viridiplantae</taxon>
        <taxon>Streptophyta</taxon>
        <taxon>Embryophyta</taxon>
        <taxon>Tracheophyta</taxon>
        <taxon>Spermatophyta</taxon>
        <taxon>Magnoliopsida</taxon>
        <taxon>Liliopsida</taxon>
        <taxon>Poales</taxon>
        <taxon>Poaceae</taxon>
        <taxon>BOP clade</taxon>
        <taxon>Oryzoideae</taxon>
        <taxon>Oryzeae</taxon>
        <taxon>Oryzinae</taxon>
        <taxon>Oryza</taxon>
    </lineage>
</organism>
<dbReference type="GO" id="GO:0008146">
    <property type="term" value="F:sulfotransferase activity"/>
    <property type="evidence" value="ECO:0007669"/>
    <property type="project" value="InterPro"/>
</dbReference>
<keyword evidence="2 3" id="KW-0808">Transferase</keyword>
<dbReference type="Proteomes" id="UP000026961">
    <property type="component" value="Chromosome 7"/>
</dbReference>
<dbReference type="InterPro" id="IPR000863">
    <property type="entry name" value="Sulfotransferase_dom"/>
</dbReference>
<protein>
    <recommendedName>
        <fullName evidence="3">Sulfotransferase</fullName>
        <ecNumber evidence="3">2.8.2.-</ecNumber>
    </recommendedName>
</protein>
<keyword evidence="7" id="KW-1185">Reference proteome</keyword>
<evidence type="ECO:0000256" key="2">
    <source>
        <dbReference type="ARBA" id="ARBA00022679"/>
    </source>
</evidence>
<evidence type="ECO:0000259" key="5">
    <source>
        <dbReference type="Pfam" id="PF00685"/>
    </source>
</evidence>
<evidence type="ECO:0000256" key="3">
    <source>
        <dbReference type="RuleBase" id="RU361155"/>
    </source>
</evidence>
<dbReference type="InterPro" id="IPR027417">
    <property type="entry name" value="P-loop_NTPase"/>
</dbReference>
<reference evidence="6" key="1">
    <citation type="submission" date="2015-04" db="UniProtKB">
        <authorList>
            <consortium name="EnsemblPlants"/>
        </authorList>
    </citation>
    <scope>IDENTIFICATION</scope>
</reference>
<sequence length="153" mass="17562">MAMHMHHSLLPASITDNPDCKIISKCRDPKDILVGSMWQFVRRMLPELPFHEGRCLSGPIWDHILGYWNASKANPETVLFLRYEEMLHDPVGTVTKLARFTESRREVFGQRARGALPGDQEMESASARKPTRPKRRQAAEKAGVERRRRSLAQ</sequence>
<dbReference type="Gene3D" id="3.40.50.300">
    <property type="entry name" value="P-loop containing nucleotide triphosphate hydrolases"/>
    <property type="match status" value="1"/>
</dbReference>
<reference evidence="6" key="2">
    <citation type="submission" date="2018-05" db="EMBL/GenBank/DDBJ databases">
        <title>OgluRS3 (Oryza glumaepatula Reference Sequence Version 3).</title>
        <authorList>
            <person name="Zhang J."/>
            <person name="Kudrna D."/>
            <person name="Lee S."/>
            <person name="Talag J."/>
            <person name="Welchert J."/>
            <person name="Wing R.A."/>
        </authorList>
    </citation>
    <scope>NUCLEOTIDE SEQUENCE [LARGE SCALE GENOMIC DNA]</scope>
</reference>
<dbReference type="Gramene" id="OGLUM07G02430.1">
    <property type="protein sequence ID" value="OGLUM07G02430.1"/>
    <property type="gene ID" value="OGLUM07G02430"/>
</dbReference>
<feature type="domain" description="Sulfotransferase" evidence="5">
    <location>
        <begin position="3"/>
        <end position="104"/>
    </location>
</feature>
<feature type="region of interest" description="Disordered" evidence="4">
    <location>
        <begin position="109"/>
        <end position="153"/>
    </location>
</feature>
<name>A0A0E0AFR4_9ORYZ</name>
<proteinExistence type="inferred from homology"/>
<comment type="similarity">
    <text evidence="1 3">Belongs to the sulfotransferase 1 family.</text>
</comment>
<dbReference type="EC" id="2.8.2.-" evidence="3"/>
<evidence type="ECO:0000313" key="6">
    <source>
        <dbReference type="EnsemblPlants" id="OGLUM07G02430.1"/>
    </source>
</evidence>
<dbReference type="EnsemblPlants" id="OGLUM07G02430.1">
    <property type="protein sequence ID" value="OGLUM07G02430.1"/>
    <property type="gene ID" value="OGLUM07G02430"/>
</dbReference>